<dbReference type="OrthoDB" id="9801445at2"/>
<evidence type="ECO:0000256" key="1">
    <source>
        <dbReference type="ARBA" id="ARBA00001947"/>
    </source>
</evidence>
<accession>A0A1X0YER3</accession>
<dbReference type="EMBL" id="NAAD01000001">
    <property type="protein sequence ID" value="ORJ63619.1"/>
    <property type="molecule type" value="Genomic_DNA"/>
</dbReference>
<dbReference type="GO" id="GO:0046872">
    <property type="term" value="F:metal ion binding"/>
    <property type="evidence" value="ECO:0007669"/>
    <property type="project" value="UniProtKB-KW"/>
</dbReference>
<comment type="caution">
    <text evidence="6">The sequence shown here is derived from an EMBL/GenBank/DDBJ whole genome shotgun (WGS) entry which is preliminary data.</text>
</comment>
<reference evidence="6 7" key="1">
    <citation type="submission" date="2017-03" db="EMBL/GenBank/DDBJ databases">
        <title>Genome sequence of Geothermobacter sp. EPR-M, Deep-Sea Iron Reducer.</title>
        <authorList>
            <person name="Tully B."/>
            <person name="Savalia P."/>
            <person name="Abuyen K."/>
            <person name="Baughan C."/>
            <person name="Romero E."/>
            <person name="Ronkowski C."/>
            <person name="Torres B."/>
            <person name="Tremblay J."/>
            <person name="Trujillo A."/>
            <person name="Tyler M."/>
            <person name="Perez-Rodriguez I."/>
            <person name="Amend J."/>
        </authorList>
    </citation>
    <scope>NUCLEOTIDE SEQUENCE [LARGE SCALE GENOMIC DNA]</scope>
    <source>
        <strain evidence="6 7">EPR-M</strain>
    </source>
</reference>
<dbReference type="PANTHER" id="PTHR35005">
    <property type="entry name" value="3-DEHYDRO-SCYLLO-INOSOSE HYDROLASE"/>
    <property type="match status" value="1"/>
</dbReference>
<keyword evidence="3 6" id="KW-0378">Hydrolase</keyword>
<dbReference type="AlphaFoldDB" id="A0A1X0YER3"/>
<sequence length="243" mass="26502">MLIADLTMPEFEAGLQQTRTIILPFGATEEHGRHLPLSTDTLMAETLAALAAERRKVFVAPVIPYGVCRSSSGHPGTISIRGLTLRALACDLLRDCYRQGLRRFILLSGHAGGTHNAFLLDAGEEMLDSLPEAEIAVVTELDLVRADAANLVETRGDSHAGEIETSRLLHSHPQLVKGTSEREFPDFPKGLLVRDKRSCWPGGVWGDPGKACAEKGRAIEAAVLEGLLNLIDRLEETDQHLKR</sequence>
<dbReference type="SUPFAM" id="SSF102215">
    <property type="entry name" value="Creatininase"/>
    <property type="match status" value="1"/>
</dbReference>
<evidence type="ECO:0000256" key="3">
    <source>
        <dbReference type="ARBA" id="ARBA00022801"/>
    </source>
</evidence>
<dbReference type="PANTHER" id="PTHR35005:SF1">
    <property type="entry name" value="2-AMINO-5-FORMYLAMINO-6-RIBOSYLAMINOPYRIMIDIN-4(3H)-ONE 5'-MONOPHOSPHATE DEFORMYLASE"/>
    <property type="match status" value="1"/>
</dbReference>
<protein>
    <submittedName>
        <fullName evidence="6">Creatinine amidohydrolase</fullName>
    </submittedName>
</protein>
<evidence type="ECO:0000256" key="5">
    <source>
        <dbReference type="ARBA" id="ARBA00024029"/>
    </source>
</evidence>
<evidence type="ECO:0000313" key="6">
    <source>
        <dbReference type="EMBL" id="ORJ63619.1"/>
    </source>
</evidence>
<dbReference type="GO" id="GO:0009231">
    <property type="term" value="P:riboflavin biosynthetic process"/>
    <property type="evidence" value="ECO:0007669"/>
    <property type="project" value="TreeGrafter"/>
</dbReference>
<evidence type="ECO:0000313" key="7">
    <source>
        <dbReference type="Proteomes" id="UP000193136"/>
    </source>
</evidence>
<dbReference type="InterPro" id="IPR003785">
    <property type="entry name" value="Creatininase/forma_Hydrolase"/>
</dbReference>
<keyword evidence="2" id="KW-0479">Metal-binding</keyword>
<dbReference type="Proteomes" id="UP000193136">
    <property type="component" value="Unassembled WGS sequence"/>
</dbReference>
<dbReference type="Pfam" id="PF02633">
    <property type="entry name" value="Creatininase"/>
    <property type="match status" value="1"/>
</dbReference>
<evidence type="ECO:0000256" key="2">
    <source>
        <dbReference type="ARBA" id="ARBA00022723"/>
    </source>
</evidence>
<dbReference type="InterPro" id="IPR024087">
    <property type="entry name" value="Creatininase-like_sf"/>
</dbReference>
<dbReference type="STRING" id="1969733.B5V00_01785"/>
<keyword evidence="4" id="KW-0862">Zinc</keyword>
<dbReference type="GO" id="GO:0016811">
    <property type="term" value="F:hydrolase activity, acting on carbon-nitrogen (but not peptide) bonds, in linear amides"/>
    <property type="evidence" value="ECO:0007669"/>
    <property type="project" value="TreeGrafter"/>
</dbReference>
<name>A0A1X0YER3_9BACT</name>
<comment type="cofactor">
    <cofactor evidence="1">
        <name>Zn(2+)</name>
        <dbReference type="ChEBI" id="CHEBI:29105"/>
    </cofactor>
</comment>
<comment type="similarity">
    <text evidence="5">Belongs to the creatininase superfamily.</text>
</comment>
<keyword evidence="7" id="KW-1185">Reference proteome</keyword>
<proteinExistence type="inferred from homology"/>
<evidence type="ECO:0000256" key="4">
    <source>
        <dbReference type="ARBA" id="ARBA00022833"/>
    </source>
</evidence>
<dbReference type="Gene3D" id="3.40.50.10310">
    <property type="entry name" value="Creatininase"/>
    <property type="match status" value="1"/>
</dbReference>
<organism evidence="6 7">
    <name type="scientific">Geothermobacter hydrogeniphilus</name>
    <dbReference type="NCBI Taxonomy" id="1969733"/>
    <lineage>
        <taxon>Bacteria</taxon>
        <taxon>Pseudomonadati</taxon>
        <taxon>Thermodesulfobacteriota</taxon>
        <taxon>Desulfuromonadia</taxon>
        <taxon>Desulfuromonadales</taxon>
        <taxon>Geothermobacteraceae</taxon>
        <taxon>Geothermobacter</taxon>
    </lineage>
</organism>
<dbReference type="RefSeq" id="WP_085008900.1">
    <property type="nucleotide sequence ID" value="NZ_NAAD01000001.1"/>
</dbReference>
<gene>
    <name evidence="6" type="ORF">B5V00_01785</name>
</gene>